<dbReference type="Gene3D" id="3.40.50.2000">
    <property type="entry name" value="Glycogen Phosphorylase B"/>
    <property type="match status" value="1"/>
</dbReference>
<dbReference type="SUPFAM" id="SSF53756">
    <property type="entry name" value="UDP-Glycosyltransferase/glycogen phosphorylase"/>
    <property type="match status" value="1"/>
</dbReference>
<dbReference type="AlphaFoldDB" id="A0A178JFW6"/>
<comment type="caution">
    <text evidence="2">The sequence shown here is derived from an EMBL/GenBank/DDBJ whole genome shotgun (WGS) entry which is preliminary data.</text>
</comment>
<dbReference type="GO" id="GO:0016757">
    <property type="term" value="F:glycosyltransferase activity"/>
    <property type="evidence" value="ECO:0007669"/>
    <property type="project" value="UniProtKB-KW"/>
</dbReference>
<evidence type="ECO:0000313" key="3">
    <source>
        <dbReference type="Proteomes" id="UP000094761"/>
    </source>
</evidence>
<accession>A0A178JFW6</accession>
<dbReference type="Proteomes" id="UP001150001">
    <property type="component" value="Unassembled WGS sequence"/>
</dbReference>
<reference evidence="1" key="2">
    <citation type="submission" date="2022-11" db="EMBL/GenBank/DDBJ databases">
        <title>Role of the vibriolysin VemA secreted by the emergent pathogen Vibrio europaeus in the colonization of Manila clam mucus.</title>
        <authorList>
            <person name="Martinez C."/>
            <person name="Rodriguez S."/>
            <person name="Vences A."/>
            <person name="Barja J.L."/>
            <person name="Toranzo A.E."/>
            <person name="Dubert J."/>
        </authorList>
    </citation>
    <scope>NUCLEOTIDE SEQUENCE</scope>
    <source>
        <strain evidence="1">3454</strain>
    </source>
</reference>
<dbReference type="EC" id="2.4.-.-" evidence="1"/>
<name>A0A178JFW6_9VIBR</name>
<evidence type="ECO:0000313" key="4">
    <source>
        <dbReference type="Proteomes" id="UP001150001"/>
    </source>
</evidence>
<keyword evidence="2" id="KW-0808">Transferase</keyword>
<protein>
    <submittedName>
        <fullName evidence="2">Glycosyl transferase</fullName>
    </submittedName>
    <submittedName>
        <fullName evidence="1">Glycosyltransferase</fullName>
        <ecNumber evidence="1">2.4.-.-</ecNumber>
    </submittedName>
</protein>
<dbReference type="EMBL" id="LUAX01000001">
    <property type="protein sequence ID" value="OAN00468.1"/>
    <property type="molecule type" value="Genomic_DNA"/>
</dbReference>
<evidence type="ECO:0000313" key="1">
    <source>
        <dbReference type="EMBL" id="MDC5741830.1"/>
    </source>
</evidence>
<dbReference type="Gene3D" id="3.40.50.11010">
    <property type="match status" value="1"/>
</dbReference>
<dbReference type="EMBL" id="JAPFIT010000018">
    <property type="protein sequence ID" value="MDC5741830.1"/>
    <property type="molecule type" value="Genomic_DNA"/>
</dbReference>
<evidence type="ECO:0000313" key="2">
    <source>
        <dbReference type="EMBL" id="OAN00468.1"/>
    </source>
</evidence>
<dbReference type="OrthoDB" id="9769600at2"/>
<organism evidence="2 3">
    <name type="scientific">Vibrio europaeus</name>
    <dbReference type="NCBI Taxonomy" id="300876"/>
    <lineage>
        <taxon>Bacteria</taxon>
        <taxon>Pseudomonadati</taxon>
        <taxon>Pseudomonadota</taxon>
        <taxon>Gammaproteobacteria</taxon>
        <taxon>Vibrionales</taxon>
        <taxon>Vibrionaceae</taxon>
        <taxon>Vibrio</taxon>
        <taxon>Vibrio oreintalis group</taxon>
    </lineage>
</organism>
<dbReference type="RefSeq" id="WP_069666392.1">
    <property type="nucleotide sequence ID" value="NZ_JAPFIM010000026.1"/>
</dbReference>
<sequence>MRDLIVFGEDFGGLPSSTQHLVIRLAKQRKVLWVNSIGLRQPKLTMHDFKRAVNKLLGRSKGGFSRHNEQPSNISVVNLKTIPAPRSWFARQIAKVMICFQLKPVIKKLGLNKPILWSSLPTTADLCGTLGESAIVYYCGDDFSSLAGVDHDIVATHESKLVEHADLILAASAKLLTKFPQSKTHYLPHGVDTHLFSTPASRAIDLPSAENKIAGFYGSLSNWLDYELIEQVCLANPTWQFIFIGPLELPSNPLPKLPNVHYLGPKPHSELPGYSQHWNVSLLPFKSNGQIASCSPLKLLEYLAAGSKVIATPFPALSPYRDQVCVVTNAQQFNRALNGLDLNPSNSEQQSLASESWDARTVKLNSMLESL</sequence>
<dbReference type="Proteomes" id="UP000094761">
    <property type="component" value="Unassembled WGS sequence"/>
</dbReference>
<keyword evidence="1" id="KW-0328">Glycosyltransferase</keyword>
<reference evidence="2 3" key="1">
    <citation type="submission" date="2016-03" db="EMBL/GenBank/DDBJ databases">
        <title>Draft genome sequence of the Vibrio tubiashii subs. europaeus.</title>
        <authorList>
            <person name="Spinard E."/>
            <person name="Dubert J."/>
            <person name="Nelson D.R."/>
            <person name="Barja J.L."/>
        </authorList>
    </citation>
    <scope>NUCLEOTIDE SEQUENCE [LARGE SCALE GENOMIC DNA]</scope>
    <source>
        <strain evidence="3">PP-638</strain>
        <strain evidence="2">PP2-638</strain>
    </source>
</reference>
<gene>
    <name evidence="2" type="ORF">AZ468_04910</name>
    <name evidence="1" type="ORF">OPW20_17290</name>
</gene>
<keyword evidence="4" id="KW-1185">Reference proteome</keyword>
<proteinExistence type="predicted"/>
<dbReference type="GeneID" id="78075021"/>